<dbReference type="GO" id="GO:0008830">
    <property type="term" value="F:dTDP-4-dehydrorhamnose 3,5-epimerase activity"/>
    <property type="evidence" value="ECO:0007669"/>
    <property type="project" value="UniProtKB-EC"/>
</dbReference>
<keyword evidence="7" id="KW-1185">Reference proteome</keyword>
<dbReference type="PANTHER" id="PTHR21047">
    <property type="entry name" value="DTDP-6-DEOXY-D-GLUCOSE-3,5 EPIMERASE"/>
    <property type="match status" value="1"/>
</dbReference>
<dbReference type="RefSeq" id="WP_310092607.1">
    <property type="nucleotide sequence ID" value="NZ_JAVDUU010000001.1"/>
</dbReference>
<comment type="caution">
    <text evidence="6">The sequence shown here is derived from an EMBL/GenBank/DDBJ whole genome shotgun (WGS) entry which is preliminary data.</text>
</comment>
<dbReference type="EMBL" id="JAVDUU010000001">
    <property type="protein sequence ID" value="MDR6941171.1"/>
    <property type="molecule type" value="Genomic_DNA"/>
</dbReference>
<dbReference type="InterPro" id="IPR014710">
    <property type="entry name" value="RmlC-like_jellyroll"/>
</dbReference>
<keyword evidence="5 6" id="KW-0413">Isomerase</keyword>
<proteinExistence type="inferred from homology"/>
<evidence type="ECO:0000256" key="4">
    <source>
        <dbReference type="ARBA" id="ARBA00019595"/>
    </source>
</evidence>
<name>A0ABU1T7F8_9SPHI</name>
<comment type="catalytic activity">
    <reaction evidence="1 5">
        <text>dTDP-4-dehydro-6-deoxy-alpha-D-glucose = dTDP-4-dehydro-beta-L-rhamnose</text>
        <dbReference type="Rhea" id="RHEA:16969"/>
        <dbReference type="ChEBI" id="CHEBI:57649"/>
        <dbReference type="ChEBI" id="CHEBI:62830"/>
        <dbReference type="EC" id="5.1.3.13"/>
    </reaction>
</comment>
<dbReference type="Gene3D" id="2.60.120.10">
    <property type="entry name" value="Jelly Rolls"/>
    <property type="match status" value="1"/>
</dbReference>
<gene>
    <name evidence="6" type="ORF">J2W55_000999</name>
</gene>
<comment type="subunit">
    <text evidence="5">Homodimer.</text>
</comment>
<organism evidence="6 7">
    <name type="scientific">Mucilaginibacter pocheonensis</name>
    <dbReference type="NCBI Taxonomy" id="398050"/>
    <lineage>
        <taxon>Bacteria</taxon>
        <taxon>Pseudomonadati</taxon>
        <taxon>Bacteroidota</taxon>
        <taxon>Sphingobacteriia</taxon>
        <taxon>Sphingobacteriales</taxon>
        <taxon>Sphingobacteriaceae</taxon>
        <taxon>Mucilaginibacter</taxon>
    </lineage>
</organism>
<accession>A0ABU1T7F8</accession>
<comment type="similarity">
    <text evidence="5">Belongs to the dTDP-4-dehydrorhamnose 3,5-epimerase family.</text>
</comment>
<dbReference type="SUPFAM" id="SSF51182">
    <property type="entry name" value="RmlC-like cupins"/>
    <property type="match status" value="1"/>
</dbReference>
<evidence type="ECO:0000256" key="1">
    <source>
        <dbReference type="ARBA" id="ARBA00001298"/>
    </source>
</evidence>
<dbReference type="Pfam" id="PF00908">
    <property type="entry name" value="dTDP_sugar_isom"/>
    <property type="match status" value="1"/>
</dbReference>
<dbReference type="CDD" id="cd00438">
    <property type="entry name" value="cupin_RmlC"/>
    <property type="match status" value="1"/>
</dbReference>
<comment type="pathway">
    <text evidence="5">Carbohydrate biosynthesis; dTDP-L-rhamnose biosynthesis.</text>
</comment>
<evidence type="ECO:0000313" key="6">
    <source>
        <dbReference type="EMBL" id="MDR6941171.1"/>
    </source>
</evidence>
<dbReference type="InterPro" id="IPR011051">
    <property type="entry name" value="RmlC_Cupin_sf"/>
</dbReference>
<sequence length="178" mass="20507">MKINNTSLPDIFVLELFSFKDNRGEFVKTIHDTTFKENGLEYQFTESFYSVSEKNVIRGMHFQAPPHDHVKLVYVVTGSILDVVVDLRRDSATYGQSFQVELSDKNRKAIYIAKGFAHGFLALEDRSIVEYHCTTSQNKEAEGGILYNSFDFEWPVKQPILSVRDNEFLPLKELNTPF</sequence>
<dbReference type="PANTHER" id="PTHR21047:SF2">
    <property type="entry name" value="THYMIDINE DIPHOSPHO-4-KETO-RHAMNOSE 3,5-EPIMERASE"/>
    <property type="match status" value="1"/>
</dbReference>
<dbReference type="Proteomes" id="UP001247620">
    <property type="component" value="Unassembled WGS sequence"/>
</dbReference>
<evidence type="ECO:0000256" key="3">
    <source>
        <dbReference type="ARBA" id="ARBA00012098"/>
    </source>
</evidence>
<evidence type="ECO:0000313" key="7">
    <source>
        <dbReference type="Proteomes" id="UP001247620"/>
    </source>
</evidence>
<protein>
    <recommendedName>
        <fullName evidence="4 5">dTDP-4-dehydrorhamnose 3,5-epimerase</fullName>
        <ecNumber evidence="3 5">5.1.3.13</ecNumber>
    </recommendedName>
    <alternativeName>
        <fullName evidence="5">Thymidine diphospho-4-keto-rhamnose 3,5-epimerase</fullName>
    </alternativeName>
</protein>
<dbReference type="EC" id="5.1.3.13" evidence="3 5"/>
<evidence type="ECO:0000256" key="5">
    <source>
        <dbReference type="RuleBase" id="RU364069"/>
    </source>
</evidence>
<comment type="function">
    <text evidence="2 5">Catalyzes the epimerization of the C3' and C5'positions of dTDP-6-deoxy-D-xylo-4-hexulose, forming dTDP-6-deoxy-L-lyxo-4-hexulose.</text>
</comment>
<reference evidence="6 7" key="1">
    <citation type="submission" date="2023-07" db="EMBL/GenBank/DDBJ databases">
        <title>Sorghum-associated microbial communities from plants grown in Nebraska, USA.</title>
        <authorList>
            <person name="Schachtman D."/>
        </authorList>
    </citation>
    <scope>NUCLEOTIDE SEQUENCE [LARGE SCALE GENOMIC DNA]</scope>
    <source>
        <strain evidence="6 7">3262</strain>
    </source>
</reference>
<evidence type="ECO:0000256" key="2">
    <source>
        <dbReference type="ARBA" id="ARBA00001997"/>
    </source>
</evidence>
<dbReference type="NCBIfam" id="TIGR01221">
    <property type="entry name" value="rmlC"/>
    <property type="match status" value="1"/>
</dbReference>
<dbReference type="InterPro" id="IPR000888">
    <property type="entry name" value="RmlC-like"/>
</dbReference>